<dbReference type="InterPro" id="IPR016036">
    <property type="entry name" value="Malonyl_transacylase_ACP-bd"/>
</dbReference>
<evidence type="ECO:0000313" key="7">
    <source>
        <dbReference type="Proteomes" id="UP001165541"/>
    </source>
</evidence>
<dbReference type="PROSITE" id="PS00012">
    <property type="entry name" value="PHOSPHOPANTETHEINE"/>
    <property type="match status" value="1"/>
</dbReference>
<dbReference type="InterPro" id="IPR014031">
    <property type="entry name" value="Ketoacyl_synth_C"/>
</dbReference>
<dbReference type="InterPro" id="IPR001227">
    <property type="entry name" value="Ac_transferase_dom_sf"/>
</dbReference>
<dbReference type="SMART" id="SM00825">
    <property type="entry name" value="PKS_KS"/>
    <property type="match status" value="1"/>
</dbReference>
<keyword evidence="1" id="KW-0596">Phosphopantetheine</keyword>
<dbReference type="InterPro" id="IPR014030">
    <property type="entry name" value="Ketoacyl_synth_N"/>
</dbReference>
<dbReference type="CDD" id="cd08953">
    <property type="entry name" value="KR_2_SDR_x"/>
    <property type="match status" value="1"/>
</dbReference>
<dbReference type="PANTHER" id="PTHR43775">
    <property type="entry name" value="FATTY ACID SYNTHASE"/>
    <property type="match status" value="1"/>
</dbReference>
<dbReference type="SUPFAM" id="SSF55048">
    <property type="entry name" value="Probable ACP-binding domain of malonyl-CoA ACP transacylase"/>
    <property type="match status" value="1"/>
</dbReference>
<dbReference type="Proteomes" id="UP001165541">
    <property type="component" value="Unassembled WGS sequence"/>
</dbReference>
<dbReference type="SMART" id="SM00822">
    <property type="entry name" value="PKS_KR"/>
    <property type="match status" value="1"/>
</dbReference>
<dbReference type="Pfam" id="PF16197">
    <property type="entry name" value="KAsynt_C_assoc"/>
    <property type="match status" value="1"/>
</dbReference>
<dbReference type="SMART" id="SM00827">
    <property type="entry name" value="PKS_AT"/>
    <property type="match status" value="1"/>
</dbReference>
<evidence type="ECO:0000259" key="5">
    <source>
        <dbReference type="PROSITE" id="PS52004"/>
    </source>
</evidence>
<name>A0ABT0YW28_9BURK</name>
<dbReference type="Pfam" id="PF02801">
    <property type="entry name" value="Ketoacyl-synt_C"/>
    <property type="match status" value="1"/>
</dbReference>
<dbReference type="Pfam" id="PF00109">
    <property type="entry name" value="ketoacyl-synt"/>
    <property type="match status" value="1"/>
</dbReference>
<evidence type="ECO:0000256" key="2">
    <source>
        <dbReference type="ARBA" id="ARBA00022553"/>
    </source>
</evidence>
<dbReference type="Gene3D" id="3.30.70.3290">
    <property type="match status" value="1"/>
</dbReference>
<evidence type="ECO:0000256" key="1">
    <source>
        <dbReference type="ARBA" id="ARBA00022450"/>
    </source>
</evidence>
<keyword evidence="2" id="KW-0597">Phosphoprotein</keyword>
<dbReference type="InterPro" id="IPR020806">
    <property type="entry name" value="PKS_PP-bd"/>
</dbReference>
<comment type="caution">
    <text evidence="6">The sequence shown here is derived from an EMBL/GenBank/DDBJ whole genome shotgun (WGS) entry which is preliminary data.</text>
</comment>
<dbReference type="PROSITE" id="PS50075">
    <property type="entry name" value="CARRIER"/>
    <property type="match status" value="1"/>
</dbReference>
<dbReference type="PROSITE" id="PS52004">
    <property type="entry name" value="KS3_2"/>
    <property type="match status" value="1"/>
</dbReference>
<dbReference type="InterPro" id="IPR013968">
    <property type="entry name" value="PKS_KR"/>
</dbReference>
<reference evidence="6" key="1">
    <citation type="submission" date="2022-05" db="EMBL/GenBank/DDBJ databases">
        <title>Schlegelella sp. nov., isolated from mangrove soil.</title>
        <authorList>
            <person name="Liu Y."/>
            <person name="Ge X."/>
            <person name="Liu W."/>
        </authorList>
    </citation>
    <scope>NUCLEOTIDE SEQUENCE</scope>
    <source>
        <strain evidence="6">S2-27</strain>
    </source>
</reference>
<feature type="domain" description="Carrier" evidence="4">
    <location>
        <begin position="1422"/>
        <end position="1497"/>
    </location>
</feature>
<dbReference type="InterPro" id="IPR018201">
    <property type="entry name" value="Ketoacyl_synth_AS"/>
</dbReference>
<dbReference type="InterPro" id="IPR016039">
    <property type="entry name" value="Thiolase-like"/>
</dbReference>
<organism evidence="6 7">
    <name type="scientific">Caldimonas mangrovi</name>
    <dbReference type="NCBI Taxonomy" id="2944811"/>
    <lineage>
        <taxon>Bacteria</taxon>
        <taxon>Pseudomonadati</taxon>
        <taxon>Pseudomonadota</taxon>
        <taxon>Betaproteobacteria</taxon>
        <taxon>Burkholderiales</taxon>
        <taxon>Sphaerotilaceae</taxon>
        <taxon>Caldimonas</taxon>
    </lineage>
</organism>
<dbReference type="Gene3D" id="3.40.47.10">
    <property type="match status" value="1"/>
</dbReference>
<sequence>MNDQQTQPTGVEVAVVGMAGRFPGADDVDAFWRNVRDGVESVTEFDDAALRQRGVDVESLADPQYVKSGVVLDGMDRFDAGFFGYTPREAELLDPQQRLFLETAWQALENAGHAGISQGAAVGVYAGSGANVYLLRHLLPTLDIGKSDMASLLSVLNGNDKDTLATRTAYKLDLRGPAVSVQTACSTSLVAVHLACRALLNHEADMVLAGGVWLNLLQQGGYRYQPGAILSPDGHCRAFDARAAGTVIGSGVGVVVLRRLADALHDGDTIHAVIKGSALNNDGAAKVGYTAPSVEGQAQVIRAAQAMADVAADSIGYVEAHGTGTILGDPIEVAALTQAFRADTQRCGYCALGSVKTNVGHLDAAAGVAGLIKTVMALKHRTLPASLNYQRPNPEIDFESSPFYVCTDSRPWPRGTAPRRAGVSAFGMGGTNVHVILEEAPAVRAPAGPEAAASSELPLLLSARSKSALDGAVEALARHLPLHPAPPLADVAHTLRVGRKRYEHRAVAIARDVQQASLALTQRAPASFVAGQVLSEHPEVAFLFPGQGAQHVHMGAQLYRDEAVFREAVDRCCELLAPQLDMDLRRWIYPRGPDEAVAAERLQQTACTQPALFVVEYAATRLWDSWGVRPAAMLGHSLGEYVAACLAGVFSLEDALMLVAARGRLLQAMPPGAMLAVGLGESQLAPWLQAGCDLAAVNGVDLSVLSGPWAAIEAAERELQMQGVTVRRLHVSHAFHSRITEPMLAEYESLLRRVELGEPRLPFISNVSGTWITAEQARSPSYWVRHVRGTVRFEPGLAELLRRPDRLLLEVGPGETLGALARRHPMVERRPVVSTLAHPQQHDRERPLRALAQLWVAGVDVEAALFRDARPGRRVPLPTYPFERQSYWVAPPRQALPPRPAAFEPKPIDEWFYIPSWRRVDMAGHDVGSLGVSGCVLLFADAGGVAEQLARRLTARDVRVVTVRAGGRAERRDALHYVLAPSSDRDHLDLVAAVQSDHGPIAAVFHCWSVDDGAPFEQGFLSLAFLGRALQQSRAAAPGRTLCITVVACGVEEVTDVDVMVPQKAALHGACKVIPQEVEGVVCRLVDIGVQQQRRPDLADALLAELVGDAQAPSVVAYRGAQRWLQCFEPVRRPRSSCSRLRRGGVYLVTGGLGGIGLLWARHLAATQQARLVLLGRNGLPAREEWSALLARSDLDPGLRSRLAQLAALESLGAEVLVLKADVADEAALRGALSAARDRFGAVHGVIHAAGEAGGAMLSALTAEDVERAFAAKVLGTQALLAACRDEKPDFVLLCSSLASVAGGLGKAAYAAANACMDALARQAARSVPYPVWAVDWDGWREIGMAAGLRLPDGIGISAEQGIEVFERVLCGPATPQVVVSTLDLHARLAHGQEALFAPPAEAPHDTGIRHARPALSTPYEAPEGDLERSLADLWGQLLGIAPIGAHDPLFELGGDSLLAIQLLSRVRSRFDVQVHPADFFKQPTVAALAELVETRLLDEIERA</sequence>
<dbReference type="PANTHER" id="PTHR43775:SF51">
    <property type="entry name" value="INACTIVE PHENOLPHTHIOCEROL SYNTHESIS POLYKETIDE SYNTHASE TYPE I PKS1-RELATED"/>
    <property type="match status" value="1"/>
</dbReference>
<dbReference type="SMART" id="SM00823">
    <property type="entry name" value="PKS_PP"/>
    <property type="match status" value="1"/>
</dbReference>
<dbReference type="InterPro" id="IPR014043">
    <property type="entry name" value="Acyl_transferase_dom"/>
</dbReference>
<dbReference type="Pfam" id="PF00550">
    <property type="entry name" value="PP-binding"/>
    <property type="match status" value="1"/>
</dbReference>
<evidence type="ECO:0000259" key="4">
    <source>
        <dbReference type="PROSITE" id="PS50075"/>
    </source>
</evidence>
<dbReference type="SUPFAM" id="SSF47336">
    <property type="entry name" value="ACP-like"/>
    <property type="match status" value="1"/>
</dbReference>
<dbReference type="InterPro" id="IPR006162">
    <property type="entry name" value="Ppantetheine_attach_site"/>
</dbReference>
<dbReference type="CDD" id="cd00833">
    <property type="entry name" value="PKS"/>
    <property type="match status" value="1"/>
</dbReference>
<dbReference type="InterPro" id="IPR036736">
    <property type="entry name" value="ACP-like_sf"/>
</dbReference>
<dbReference type="InterPro" id="IPR020841">
    <property type="entry name" value="PKS_Beta-ketoAc_synthase_dom"/>
</dbReference>
<dbReference type="RefSeq" id="WP_251781497.1">
    <property type="nucleotide sequence ID" value="NZ_JAMKFE010000028.1"/>
</dbReference>
<dbReference type="PROSITE" id="PS00606">
    <property type="entry name" value="KS3_1"/>
    <property type="match status" value="1"/>
</dbReference>
<accession>A0ABT0YW28</accession>
<dbReference type="EMBL" id="JAMKFE010000028">
    <property type="protein sequence ID" value="MCM5682955.1"/>
    <property type="molecule type" value="Genomic_DNA"/>
</dbReference>
<dbReference type="Pfam" id="PF00698">
    <property type="entry name" value="Acyl_transf_1"/>
    <property type="match status" value="1"/>
</dbReference>
<protein>
    <submittedName>
        <fullName evidence="6">SDR family NAD(P)-dependent oxidoreductase</fullName>
    </submittedName>
</protein>
<keyword evidence="7" id="KW-1185">Reference proteome</keyword>
<dbReference type="Gene3D" id="3.40.50.720">
    <property type="entry name" value="NAD(P)-binding Rossmann-like Domain"/>
    <property type="match status" value="1"/>
</dbReference>
<dbReference type="Gene3D" id="3.30.70.250">
    <property type="entry name" value="Malonyl-CoA ACP transacylase, ACP-binding"/>
    <property type="match status" value="1"/>
</dbReference>
<proteinExistence type="predicted"/>
<dbReference type="InterPro" id="IPR032821">
    <property type="entry name" value="PKS_assoc"/>
</dbReference>
<dbReference type="InterPro" id="IPR036291">
    <property type="entry name" value="NAD(P)-bd_dom_sf"/>
</dbReference>
<dbReference type="Gene3D" id="1.10.1200.10">
    <property type="entry name" value="ACP-like"/>
    <property type="match status" value="1"/>
</dbReference>
<dbReference type="SUPFAM" id="SSF53901">
    <property type="entry name" value="Thiolase-like"/>
    <property type="match status" value="1"/>
</dbReference>
<dbReference type="InterPro" id="IPR016035">
    <property type="entry name" value="Acyl_Trfase/lysoPLipase"/>
</dbReference>
<dbReference type="SUPFAM" id="SSF51735">
    <property type="entry name" value="NAD(P)-binding Rossmann-fold domains"/>
    <property type="match status" value="2"/>
</dbReference>
<dbReference type="Pfam" id="PF08659">
    <property type="entry name" value="KR"/>
    <property type="match status" value="1"/>
</dbReference>
<feature type="domain" description="Ketosynthase family 3 (KS3)" evidence="5">
    <location>
        <begin position="10"/>
        <end position="439"/>
    </location>
</feature>
<dbReference type="InterPro" id="IPR050091">
    <property type="entry name" value="PKS_NRPS_Biosynth_Enz"/>
</dbReference>
<evidence type="ECO:0000313" key="6">
    <source>
        <dbReference type="EMBL" id="MCM5682955.1"/>
    </source>
</evidence>
<keyword evidence="3" id="KW-0808">Transferase</keyword>
<dbReference type="InterPro" id="IPR057326">
    <property type="entry name" value="KR_dom"/>
</dbReference>
<dbReference type="InterPro" id="IPR009081">
    <property type="entry name" value="PP-bd_ACP"/>
</dbReference>
<dbReference type="Gene3D" id="3.40.366.10">
    <property type="entry name" value="Malonyl-Coenzyme A Acyl Carrier Protein, domain 2"/>
    <property type="match status" value="1"/>
</dbReference>
<dbReference type="SUPFAM" id="SSF52151">
    <property type="entry name" value="FabD/lysophospholipase-like"/>
    <property type="match status" value="1"/>
</dbReference>
<gene>
    <name evidence="6" type="ORF">M8A51_25820</name>
</gene>
<evidence type="ECO:0000256" key="3">
    <source>
        <dbReference type="ARBA" id="ARBA00022679"/>
    </source>
</evidence>